<evidence type="ECO:0000313" key="1">
    <source>
        <dbReference type="EMBL" id="RYO95441.1"/>
    </source>
</evidence>
<proteinExistence type="predicted"/>
<gene>
    <name evidence="1" type="ORF">DL762_000003</name>
</gene>
<reference evidence="1 2" key="1">
    <citation type="submission" date="2018-06" db="EMBL/GenBank/DDBJ databases">
        <title>Complete Genomes of Monosporascus.</title>
        <authorList>
            <person name="Robinson A.J."/>
            <person name="Natvig D.O."/>
        </authorList>
    </citation>
    <scope>NUCLEOTIDE SEQUENCE [LARGE SCALE GENOMIC DNA]</scope>
    <source>
        <strain evidence="1 2">CBS 609.92</strain>
    </source>
</reference>
<keyword evidence="2" id="KW-1185">Reference proteome</keyword>
<comment type="caution">
    <text evidence="1">The sequence shown here is derived from an EMBL/GenBank/DDBJ whole genome shotgun (WGS) entry which is preliminary data.</text>
</comment>
<protein>
    <submittedName>
        <fullName evidence="1">Uncharacterized protein</fullName>
    </submittedName>
</protein>
<dbReference type="EMBL" id="QJNS01000001">
    <property type="protein sequence ID" value="RYO95441.1"/>
    <property type="molecule type" value="Genomic_DNA"/>
</dbReference>
<name>A0ABY0HLL2_9PEZI</name>
<organism evidence="1 2">
    <name type="scientific">Monosporascus cannonballus</name>
    <dbReference type="NCBI Taxonomy" id="155416"/>
    <lineage>
        <taxon>Eukaryota</taxon>
        <taxon>Fungi</taxon>
        <taxon>Dikarya</taxon>
        <taxon>Ascomycota</taxon>
        <taxon>Pezizomycotina</taxon>
        <taxon>Sordariomycetes</taxon>
        <taxon>Xylariomycetidae</taxon>
        <taxon>Xylariales</taxon>
        <taxon>Xylariales incertae sedis</taxon>
        <taxon>Monosporascus</taxon>
    </lineage>
</organism>
<evidence type="ECO:0000313" key="2">
    <source>
        <dbReference type="Proteomes" id="UP000294003"/>
    </source>
</evidence>
<accession>A0ABY0HLL2</accession>
<dbReference type="Proteomes" id="UP000294003">
    <property type="component" value="Unassembled WGS sequence"/>
</dbReference>
<sequence>MRRERGHGVEQANAVFVLLAKAEEAARADADAGVADVAEGAQVLRPDKLRSQKTVKQEAYRLLTGLHSHDTPANINPST</sequence>